<reference evidence="1 2" key="1">
    <citation type="submission" date="2013-08" db="EMBL/GenBank/DDBJ databases">
        <authorList>
            <person name="Weinstock G."/>
            <person name="Sodergren E."/>
            <person name="Wylie T."/>
            <person name="Fulton L."/>
            <person name="Fulton R."/>
            <person name="Fronick C."/>
            <person name="O'Laughlin M."/>
            <person name="Godfrey J."/>
            <person name="Miner T."/>
            <person name="Herter B."/>
            <person name="Appelbaum E."/>
            <person name="Cordes M."/>
            <person name="Lek S."/>
            <person name="Wollam A."/>
            <person name="Pepin K.H."/>
            <person name="Palsikar V.B."/>
            <person name="Mitreva M."/>
            <person name="Wilson R.K."/>
        </authorList>
    </citation>
    <scope>NUCLEOTIDE SEQUENCE [LARGE SCALE GENOMIC DNA]</scope>
    <source>
        <strain evidence="1 2">ATCC 15930</strain>
    </source>
</reference>
<dbReference type="HOGENOM" id="CLU_3139159_0_0_10"/>
<keyword evidence="2" id="KW-1185">Reference proteome</keyword>
<evidence type="ECO:0000313" key="1">
    <source>
        <dbReference type="EMBL" id="KDR50832.1"/>
    </source>
</evidence>
<evidence type="ECO:0000313" key="2">
    <source>
        <dbReference type="Proteomes" id="UP000027442"/>
    </source>
</evidence>
<gene>
    <name evidence="1" type="ORF">HMPREF1991_03139</name>
</gene>
<proteinExistence type="predicted"/>
<dbReference type="PATRIC" id="fig|1122985.7.peg.3251"/>
<dbReference type="EMBL" id="JNGW01000137">
    <property type="protein sequence ID" value="KDR50832.1"/>
    <property type="molecule type" value="Genomic_DNA"/>
</dbReference>
<organism evidence="1 2">
    <name type="scientific">Hoylesella loescheii DSM 19665 = JCM 12249 = ATCC 15930</name>
    <dbReference type="NCBI Taxonomy" id="1122985"/>
    <lineage>
        <taxon>Bacteria</taxon>
        <taxon>Pseudomonadati</taxon>
        <taxon>Bacteroidota</taxon>
        <taxon>Bacteroidia</taxon>
        <taxon>Bacteroidales</taxon>
        <taxon>Prevotellaceae</taxon>
        <taxon>Hoylesella</taxon>
    </lineage>
</organism>
<name>A0A069QDU2_HOYLO</name>
<accession>A0A069QDU2</accession>
<sequence length="49" mass="5689">MSSFPKIDYDDTTIDFNRDKEQYSTLTQLERNKLVAAPSNFTFPDNSLN</sequence>
<protein>
    <submittedName>
        <fullName evidence="1">Uncharacterized protein</fullName>
    </submittedName>
</protein>
<dbReference type="Proteomes" id="UP000027442">
    <property type="component" value="Unassembled WGS sequence"/>
</dbReference>
<comment type="caution">
    <text evidence="1">The sequence shown here is derived from an EMBL/GenBank/DDBJ whole genome shotgun (WGS) entry which is preliminary data.</text>
</comment>
<dbReference type="AlphaFoldDB" id="A0A069QDU2"/>